<dbReference type="VEuPathDB" id="ToxoDB:CSUI_000110"/>
<dbReference type="PANTHER" id="PTHR12409">
    <property type="entry name" value="PREFOLDIN SUBUNIT 3"/>
    <property type="match status" value="1"/>
</dbReference>
<evidence type="ECO:0000313" key="4">
    <source>
        <dbReference type="EMBL" id="PHJ26043.1"/>
    </source>
</evidence>
<dbReference type="GO" id="GO:0016272">
    <property type="term" value="C:prefoldin complex"/>
    <property type="evidence" value="ECO:0007669"/>
    <property type="project" value="UniProtKB-UniRule"/>
</dbReference>
<organism evidence="4 5">
    <name type="scientific">Cystoisospora suis</name>
    <dbReference type="NCBI Taxonomy" id="483139"/>
    <lineage>
        <taxon>Eukaryota</taxon>
        <taxon>Sar</taxon>
        <taxon>Alveolata</taxon>
        <taxon>Apicomplexa</taxon>
        <taxon>Conoidasida</taxon>
        <taxon>Coccidia</taxon>
        <taxon>Eucoccidiorida</taxon>
        <taxon>Eimeriorina</taxon>
        <taxon>Sarcocystidae</taxon>
        <taxon>Cystoisospora</taxon>
    </lineage>
</organism>
<protein>
    <recommendedName>
        <fullName evidence="3">Prefoldin subunit 3</fullName>
    </recommendedName>
</protein>
<dbReference type="PIRSF" id="PIRSF016396">
    <property type="entry name" value="Prefoldin_subunit_3"/>
    <property type="match status" value="1"/>
</dbReference>
<dbReference type="GeneID" id="94423555"/>
<reference evidence="4 5" key="1">
    <citation type="journal article" date="2017" name="Int. J. Parasitol.">
        <title>The genome of the protozoan parasite Cystoisospora suis and a reverse vaccinology approach to identify vaccine candidates.</title>
        <authorList>
            <person name="Palmieri N."/>
            <person name="Shrestha A."/>
            <person name="Ruttkowski B."/>
            <person name="Beck T."/>
            <person name="Vogl C."/>
            <person name="Tomley F."/>
            <person name="Blake D.P."/>
            <person name="Joachim A."/>
        </authorList>
    </citation>
    <scope>NUCLEOTIDE SEQUENCE [LARGE SCALE GENOMIC DNA]</scope>
    <source>
        <strain evidence="4 5">Wien I</strain>
    </source>
</reference>
<evidence type="ECO:0000313" key="5">
    <source>
        <dbReference type="Proteomes" id="UP000221165"/>
    </source>
</evidence>
<dbReference type="InterPro" id="IPR016655">
    <property type="entry name" value="PFD3"/>
</dbReference>
<dbReference type="EMBL" id="MIGC01000044">
    <property type="protein sequence ID" value="PHJ26043.1"/>
    <property type="molecule type" value="Genomic_DNA"/>
</dbReference>
<gene>
    <name evidence="4" type="ORF">CSUI_000110</name>
</gene>
<sequence>MATTVAASSSSSADATKKSDIAPLTTADFTVPSESGRKIPSAKFIRSVEQFVGLHNPQHAEAIARELLMKYRYMEQALQRQSEALLAKIGDMERALEAIRMLQKQRAKAKEAEDPSECNLRTYFEVADTIHAQAIVPPTETVGLWLGANTVMECPLDEAEELLTNNVNTAQTARTTLLGDLRFLREQITTAEVNVARIHNYGVKKTQEAKGKREDV</sequence>
<dbReference type="GO" id="GO:0007021">
    <property type="term" value="P:tubulin complex assembly"/>
    <property type="evidence" value="ECO:0007669"/>
    <property type="project" value="TreeGrafter"/>
</dbReference>
<comment type="function">
    <text evidence="3">Binds specifically to cytosolic chaperonin (c-CPN) and transfers target proteins to it. Binds to nascent polypeptide chain and promotes folding in an environment in which there are many competing pathways for nonnative proteins.</text>
</comment>
<keyword evidence="5" id="KW-1185">Reference proteome</keyword>
<keyword evidence="2 3" id="KW-0143">Chaperone</keyword>
<accession>A0A2C6LIE5</accession>
<dbReference type="InterPro" id="IPR009053">
    <property type="entry name" value="Prefoldin"/>
</dbReference>
<name>A0A2C6LIE5_9APIC</name>
<dbReference type="Proteomes" id="UP000221165">
    <property type="component" value="Unassembled WGS sequence"/>
</dbReference>
<proteinExistence type="inferred from homology"/>
<dbReference type="CDD" id="cd23156">
    <property type="entry name" value="Prefoldin_3"/>
    <property type="match status" value="1"/>
</dbReference>
<comment type="subunit">
    <text evidence="3">Heterohexamer of two PFD-alpha type and four PFD-beta type subunits.</text>
</comment>
<dbReference type="Pfam" id="PF02996">
    <property type="entry name" value="Prefoldin"/>
    <property type="match status" value="1"/>
</dbReference>
<comment type="caution">
    <text evidence="4">The sequence shown here is derived from an EMBL/GenBank/DDBJ whole genome shotgun (WGS) entry which is preliminary data.</text>
</comment>
<dbReference type="PANTHER" id="PTHR12409:SF0">
    <property type="entry name" value="PREFOLDIN SUBUNIT 3"/>
    <property type="match status" value="1"/>
</dbReference>
<dbReference type="RefSeq" id="XP_067927689.1">
    <property type="nucleotide sequence ID" value="XM_068060344.1"/>
</dbReference>
<evidence type="ECO:0000256" key="1">
    <source>
        <dbReference type="ARBA" id="ARBA00010048"/>
    </source>
</evidence>
<comment type="similarity">
    <text evidence="1 3">Belongs to the prefoldin subunit alpha family.</text>
</comment>
<dbReference type="GO" id="GO:0007017">
    <property type="term" value="P:microtubule-based process"/>
    <property type="evidence" value="ECO:0007669"/>
    <property type="project" value="TreeGrafter"/>
</dbReference>
<dbReference type="Gene3D" id="1.10.287.370">
    <property type="match status" value="1"/>
</dbReference>
<dbReference type="SUPFAM" id="SSF46579">
    <property type="entry name" value="Prefoldin"/>
    <property type="match status" value="1"/>
</dbReference>
<dbReference type="GO" id="GO:0015631">
    <property type="term" value="F:tubulin binding"/>
    <property type="evidence" value="ECO:0007669"/>
    <property type="project" value="TreeGrafter"/>
</dbReference>
<dbReference type="InterPro" id="IPR004127">
    <property type="entry name" value="Prefoldin_subunit_alpha"/>
</dbReference>
<evidence type="ECO:0000256" key="3">
    <source>
        <dbReference type="PIRNR" id="PIRNR016396"/>
    </source>
</evidence>
<dbReference type="OrthoDB" id="6375174at2759"/>
<dbReference type="AlphaFoldDB" id="A0A2C6LIE5"/>
<dbReference type="GO" id="GO:0006457">
    <property type="term" value="P:protein folding"/>
    <property type="evidence" value="ECO:0007669"/>
    <property type="project" value="UniProtKB-UniRule"/>
</dbReference>
<dbReference type="GO" id="GO:0005737">
    <property type="term" value="C:cytoplasm"/>
    <property type="evidence" value="ECO:0007669"/>
    <property type="project" value="TreeGrafter"/>
</dbReference>
<evidence type="ECO:0000256" key="2">
    <source>
        <dbReference type="ARBA" id="ARBA00023186"/>
    </source>
</evidence>